<dbReference type="InterPro" id="IPR011992">
    <property type="entry name" value="EF-hand-dom_pair"/>
</dbReference>
<name>A0A9P1DEQ9_9DINO</name>
<evidence type="ECO:0000313" key="5">
    <source>
        <dbReference type="EMBL" id="CAL4795593.1"/>
    </source>
</evidence>
<evidence type="ECO:0000313" key="4">
    <source>
        <dbReference type="EMBL" id="CAI4008281.1"/>
    </source>
</evidence>
<feature type="coiled-coil region" evidence="2">
    <location>
        <begin position="715"/>
        <end position="742"/>
    </location>
</feature>
<organism evidence="4">
    <name type="scientific">Cladocopium goreaui</name>
    <dbReference type="NCBI Taxonomy" id="2562237"/>
    <lineage>
        <taxon>Eukaryota</taxon>
        <taxon>Sar</taxon>
        <taxon>Alveolata</taxon>
        <taxon>Dinophyceae</taxon>
        <taxon>Suessiales</taxon>
        <taxon>Symbiodiniaceae</taxon>
        <taxon>Cladocopium</taxon>
    </lineage>
</organism>
<accession>A0A9P1DEQ9</accession>
<dbReference type="CDD" id="cd00051">
    <property type="entry name" value="EFh"/>
    <property type="match status" value="2"/>
</dbReference>
<dbReference type="AlphaFoldDB" id="A0A9P1DEQ9"/>
<dbReference type="InterPro" id="IPR052591">
    <property type="entry name" value="CML21-like"/>
</dbReference>
<feature type="domain" description="EF-hand" evidence="3">
    <location>
        <begin position="52"/>
        <end position="87"/>
    </location>
</feature>
<evidence type="ECO:0000313" key="6">
    <source>
        <dbReference type="Proteomes" id="UP001152797"/>
    </source>
</evidence>
<feature type="domain" description="EF-hand" evidence="3">
    <location>
        <begin position="480"/>
        <end position="515"/>
    </location>
</feature>
<dbReference type="GO" id="GO:0005509">
    <property type="term" value="F:calcium ion binding"/>
    <property type="evidence" value="ECO:0007669"/>
    <property type="project" value="InterPro"/>
</dbReference>
<evidence type="ECO:0000256" key="2">
    <source>
        <dbReference type="SAM" id="Coils"/>
    </source>
</evidence>
<evidence type="ECO:0000259" key="3">
    <source>
        <dbReference type="PROSITE" id="PS50222"/>
    </source>
</evidence>
<gene>
    <name evidence="4" type="ORF">C1SCF055_LOCUS33736</name>
</gene>
<dbReference type="PROSITE" id="PS00018">
    <property type="entry name" value="EF_HAND_1"/>
    <property type="match status" value="4"/>
</dbReference>
<dbReference type="EMBL" id="CAMXCT030004235">
    <property type="protein sequence ID" value="CAL4795593.1"/>
    <property type="molecule type" value="Genomic_DNA"/>
</dbReference>
<keyword evidence="1" id="KW-0106">Calcium</keyword>
<feature type="coiled-coil region" evidence="2">
    <location>
        <begin position="411"/>
        <end position="438"/>
    </location>
</feature>
<evidence type="ECO:0000256" key="1">
    <source>
        <dbReference type="ARBA" id="ARBA00022837"/>
    </source>
</evidence>
<comment type="caution">
    <text evidence="4">The sequence shown here is derived from an EMBL/GenBank/DDBJ whole genome shotgun (WGS) entry which is preliminary data.</text>
</comment>
<reference evidence="5 6" key="2">
    <citation type="submission" date="2024-05" db="EMBL/GenBank/DDBJ databases">
        <authorList>
            <person name="Chen Y."/>
            <person name="Shah S."/>
            <person name="Dougan E. K."/>
            <person name="Thang M."/>
            <person name="Chan C."/>
        </authorList>
    </citation>
    <scope>NUCLEOTIDE SEQUENCE [LARGE SCALE GENOMIC DNA]</scope>
</reference>
<feature type="domain" description="EF-hand" evidence="3">
    <location>
        <begin position="116"/>
        <end position="151"/>
    </location>
</feature>
<dbReference type="SMART" id="SM00054">
    <property type="entry name" value="EFh"/>
    <property type="match status" value="12"/>
</dbReference>
<feature type="domain" description="EF-hand" evidence="3">
    <location>
        <begin position="168"/>
        <end position="203"/>
    </location>
</feature>
<feature type="domain" description="EF-hand" evidence="3">
    <location>
        <begin position="377"/>
        <end position="412"/>
    </location>
</feature>
<dbReference type="InterPro" id="IPR018247">
    <property type="entry name" value="EF_Hand_1_Ca_BS"/>
</dbReference>
<feature type="domain" description="EF-hand" evidence="3">
    <location>
        <begin position="689"/>
        <end position="724"/>
    </location>
</feature>
<dbReference type="PANTHER" id="PTHR23064">
    <property type="entry name" value="TROPONIN"/>
    <property type="match status" value="1"/>
</dbReference>
<protein>
    <submittedName>
        <fullName evidence="5">EF-hand domain-containing protein</fullName>
    </submittedName>
</protein>
<dbReference type="Pfam" id="PF00036">
    <property type="entry name" value="EF-hand_1"/>
    <property type="match status" value="1"/>
</dbReference>
<dbReference type="Pfam" id="PF13833">
    <property type="entry name" value="EF-hand_8"/>
    <property type="match status" value="1"/>
</dbReference>
<dbReference type="EMBL" id="CAMXCT010004235">
    <property type="protein sequence ID" value="CAI4008281.1"/>
    <property type="molecule type" value="Genomic_DNA"/>
</dbReference>
<feature type="domain" description="EF-hand" evidence="3">
    <location>
        <begin position="427"/>
        <end position="462"/>
    </location>
</feature>
<dbReference type="Gene3D" id="1.10.238.10">
    <property type="entry name" value="EF-hand"/>
    <property type="match status" value="8"/>
</dbReference>
<dbReference type="SUPFAM" id="SSF47473">
    <property type="entry name" value="EF-hand"/>
    <property type="match status" value="4"/>
</dbReference>
<reference evidence="4" key="1">
    <citation type="submission" date="2022-10" db="EMBL/GenBank/DDBJ databases">
        <authorList>
            <person name="Chen Y."/>
            <person name="Dougan E. K."/>
            <person name="Chan C."/>
            <person name="Rhodes N."/>
            <person name="Thang M."/>
        </authorList>
    </citation>
    <scope>NUCLEOTIDE SEQUENCE</scope>
</reference>
<sequence>MAETKIIAENFEGLEGMNLPVAQFVQAFMTNPYLVRKVALVTGFEEQILRSIPAEELLEVFVQWDTDSTGKISFDNFIQGVYQMRYRIKALQAQAGRFAKSSALAARDEEQYVLADSVKRAKDAFDKAGKKGKDQLSLEDFIEALSDMDQLQRISAATELPVTFFESLSAVSLLDLFKQVDLDSSGTISLEEWVEALVQIRMSSYYERKTEEQEAMDAVREHAEAALNEGDADWNGEFDFMEFVTAFKTNSRFLRKVSLATSIPVQELRTLQTESLEDLFLSLDTDLSGTISFAEFVKGLAEIRLIRMESVGDHADSIEASVMNSAVMAATEAFEEADLSVLGELDLHTFVQALTDPVVATKVSQATSVPVEWFLSLTAEQLVDLFQDIDADSNGSISFAEWISALLRVRKANYEEDKAARQEEAKAIQKLAEEALEEGDLDLSGELDFREFIAAFRRNPRFVRKVAVATDTCVEDLESLDIEDLEEFFTELDTDGSGTISFEEFANGLLEIRLRRNAYSQEEVEAENQAIIDVAYLDALDAFSQADLGVTGELDLDAFYKALQDPGILEKVAWATNLPLESFANLTRKGIEELFVGMDFDSSGTISFNEWVAALVKTRQDVFLQEKLQQERAMGAVVEDAMAAMDEAQEDSSAELHLEGFIRAFQTKPSFLRKVSHATGLAIEEFKRLQESDLKELFSALDMDFSGTVSFTEFVQGLAAIRVAHENELQEAQHQAEASQQSARFVKDVMVNSAPEGKDSITAEDLIELLRFLDSKRWTAPKLEKLVDGLPWDRDGNLPLGHLVELLY</sequence>
<dbReference type="PROSITE" id="PS50222">
    <property type="entry name" value="EF_HAND_2"/>
    <property type="match status" value="9"/>
</dbReference>
<dbReference type="EMBL" id="CAMXCT020004235">
    <property type="protein sequence ID" value="CAL1161656.1"/>
    <property type="molecule type" value="Genomic_DNA"/>
</dbReference>
<feature type="domain" description="EF-hand" evidence="3">
    <location>
        <begin position="586"/>
        <end position="621"/>
    </location>
</feature>
<keyword evidence="2" id="KW-0175">Coiled coil</keyword>
<dbReference type="InterPro" id="IPR002048">
    <property type="entry name" value="EF_hand_dom"/>
</dbReference>
<proteinExistence type="predicted"/>
<dbReference type="OrthoDB" id="418908at2759"/>
<dbReference type="Pfam" id="PF13202">
    <property type="entry name" value="EF-hand_5"/>
    <property type="match status" value="3"/>
</dbReference>
<dbReference type="Proteomes" id="UP001152797">
    <property type="component" value="Unassembled WGS sequence"/>
</dbReference>
<keyword evidence="6" id="KW-1185">Reference proteome</keyword>
<feature type="domain" description="EF-hand" evidence="3">
    <location>
        <begin position="271"/>
        <end position="306"/>
    </location>
</feature>